<proteinExistence type="predicted"/>
<sequence>DAFREQPEDQRLFLPYKLDETDLALCSQGLAEIKECLRDAQLHDSLDKLRAQLHVKTRLVAFKNRNV</sequence>
<dbReference type="Proteomes" id="UP000008370">
    <property type="component" value="Unassembled WGS sequence"/>
</dbReference>
<protein>
    <submittedName>
        <fullName evidence="1">Uncharacterized protein</fullName>
    </submittedName>
</protein>
<dbReference type="GeneID" id="18920167"/>
<dbReference type="KEGG" id="pco:PHACADRAFT_61413"/>
<keyword evidence="2" id="KW-1185">Reference proteome</keyword>
<dbReference type="RefSeq" id="XP_007400474.1">
    <property type="nucleotide sequence ID" value="XM_007400412.1"/>
</dbReference>
<reference evidence="1 2" key="1">
    <citation type="journal article" date="2012" name="BMC Genomics">
        <title>Comparative genomics of the white-rot fungi, Phanerochaete carnosa and P. chrysosporium, to elucidate the genetic basis of the distinct wood types they colonize.</title>
        <authorList>
            <person name="Suzuki H."/>
            <person name="MacDonald J."/>
            <person name="Syed K."/>
            <person name="Salamov A."/>
            <person name="Hori C."/>
            <person name="Aerts A."/>
            <person name="Henrissat B."/>
            <person name="Wiebenga A."/>
            <person name="vanKuyk P.A."/>
            <person name="Barry K."/>
            <person name="Lindquist E."/>
            <person name="LaButti K."/>
            <person name="Lapidus A."/>
            <person name="Lucas S."/>
            <person name="Coutinho P."/>
            <person name="Gong Y."/>
            <person name="Samejima M."/>
            <person name="Mahadevan R."/>
            <person name="Abou-Zaid M."/>
            <person name="de Vries R.P."/>
            <person name="Igarashi K."/>
            <person name="Yadav J.S."/>
            <person name="Grigoriev I.V."/>
            <person name="Master E.R."/>
        </authorList>
    </citation>
    <scope>NUCLEOTIDE SEQUENCE [LARGE SCALE GENOMIC DNA]</scope>
    <source>
        <strain evidence="1 2">HHB-10118-sp</strain>
    </source>
</reference>
<gene>
    <name evidence="1" type="ORF">PHACADRAFT_61413</name>
</gene>
<name>K5VX28_PHACS</name>
<dbReference type="OrthoDB" id="2804157at2759"/>
<dbReference type="AlphaFoldDB" id="K5VX28"/>
<evidence type="ECO:0000313" key="2">
    <source>
        <dbReference type="Proteomes" id="UP000008370"/>
    </source>
</evidence>
<organism evidence="1 2">
    <name type="scientific">Phanerochaete carnosa (strain HHB-10118-sp)</name>
    <name type="common">White-rot fungus</name>
    <name type="synonym">Peniophora carnosa</name>
    <dbReference type="NCBI Taxonomy" id="650164"/>
    <lineage>
        <taxon>Eukaryota</taxon>
        <taxon>Fungi</taxon>
        <taxon>Dikarya</taxon>
        <taxon>Basidiomycota</taxon>
        <taxon>Agaricomycotina</taxon>
        <taxon>Agaricomycetes</taxon>
        <taxon>Polyporales</taxon>
        <taxon>Phanerochaetaceae</taxon>
        <taxon>Phanerochaete</taxon>
    </lineage>
</organism>
<feature type="non-terminal residue" evidence="1">
    <location>
        <position position="1"/>
    </location>
</feature>
<accession>K5VX28</accession>
<dbReference type="EMBL" id="JH930477">
    <property type="protein sequence ID" value="EKM51330.1"/>
    <property type="molecule type" value="Genomic_DNA"/>
</dbReference>
<dbReference type="HOGENOM" id="CLU_2819574_0_0_1"/>
<feature type="non-terminal residue" evidence="1">
    <location>
        <position position="67"/>
    </location>
</feature>
<evidence type="ECO:0000313" key="1">
    <source>
        <dbReference type="EMBL" id="EKM51330.1"/>
    </source>
</evidence>
<dbReference type="InParanoid" id="K5VX28"/>